<dbReference type="Pfam" id="PF12705">
    <property type="entry name" value="PDDEXK_1"/>
    <property type="match status" value="1"/>
</dbReference>
<dbReference type="SUPFAM" id="SSF52540">
    <property type="entry name" value="P-loop containing nucleoside triphosphate hydrolases"/>
    <property type="match status" value="1"/>
</dbReference>
<sequence length="1181" mass="129426">MLTSTPSHSPLHIQLTKEASVHADFHWQGQAADLISSAGSSSGTFVVQGGPGSGRSSFLRDVARAEIMAGTNPDSILFLTASKEAAGETNRWLLSAIEQEFDKDNAVERVFSEPIARSVHSFAFAVLRHQAAHNAGAPKLRLLTGAEHDALTQDLLREQAEQGSDIWPDKLKPALTTLGFARQLRDFLLRVTERGVTSEDLRELGQRFSREEWIAAADFYDDYRSTARLMGSNALNASELIRTAVDALDNDEELSESLKFDVILIDDSQFFDPLSSALVERFRSRARLTMVASAESESVFGFRGGSTTYAEKLVDKGKTIYLPGTRRMAPPVAELDAGVAKSMHTRESNEWAKEIRQQVAANSANDGIDRGEAGIRILTTPSAEVAAVVDRVRRAHLVDNVPWKGIAVIVRSKSQAAPIRRGLLSAGVPVADDPTEIVLSEQPMVRALLLVVRGAVDTNLTNDELERMVLSPIGGGDPVTFRRILRGLRRGFMRLEFDDPDKADGLTRMIRTDVEDDGRRVFRAIDALRFILLGGELADLTKNLTAREKDLIMRVRSVIEAGQTAYRNGESIETILWEVWNAAGLSDVLVDQSLRGGAVGSMADRHLDAVMSLFDAAGDYVERHPASTITTFLQFMRDQELPTGARDRRGPVRDAVVVSPAHATVGKEWDTVVVAGLQEDVWPSLSETGTIFRQEEFIDLVDRDVEPGLPGNRRGRYDDRLAEERRLFLVAVTRARRSLLVTAVGPHVSDDGKVDSDADTRSRFLEEIATDDIVVNSHGESDHESSESTDSGAAENSDGAAAQPSLSMRSECEFPRVLSADSLIAELRRAVESEDTPSHEREQAARQLARLALAAGDAPSRESVIAAANPDHWWGVQGLSTTKSLHDDDKPYVIFPSQVEDYLAYPLGAFLKSVQTVGSDSSATLLGTLTHMAAEAMERGVDEEDVRYEFLDTVPRLLGPHAWKKEEEFKKWEDGFDRLKRWLDGRGNNEAGSVRIEEDLSSIVGQTDSGDNVVIKGKIDRRETNDDGKDFIIDFKTGGKAIGKNDAKNHPQLKTYQTAMAKRQEEKLSPDSGLPVSSSSADEARGDSCLAGAELIYLKLGDAKPGSEATSREQDPLTNDDIDAWTRQLIDLAIIMAGPQFAGRSELQHDEKIRFGSLGLLLTGKSALDPTFTPSTPEDTD</sequence>
<keyword evidence="8 15" id="KW-0067">ATP-binding</keyword>
<comment type="caution">
    <text evidence="19">The sequence shown here is derived from an EMBL/GenBank/DDBJ whole genome shotgun (WGS) entry which is preliminary data.</text>
</comment>
<evidence type="ECO:0000256" key="14">
    <source>
        <dbReference type="ARBA" id="ARBA00048988"/>
    </source>
</evidence>
<keyword evidence="6 15" id="KW-0347">Helicase</keyword>
<evidence type="ECO:0000259" key="18">
    <source>
        <dbReference type="PROSITE" id="PS51217"/>
    </source>
</evidence>
<dbReference type="InterPro" id="IPR000212">
    <property type="entry name" value="DNA_helicase_UvrD/REP"/>
</dbReference>
<dbReference type="Gene3D" id="1.10.10.160">
    <property type="match status" value="1"/>
</dbReference>
<evidence type="ECO:0000256" key="10">
    <source>
        <dbReference type="ARBA" id="ARBA00023204"/>
    </source>
</evidence>
<keyword evidence="5 15" id="KW-0378">Hydrolase</keyword>
<comment type="catalytic activity">
    <reaction evidence="14">
        <text>ATP + H2O = ADP + phosphate + H(+)</text>
        <dbReference type="Rhea" id="RHEA:13065"/>
        <dbReference type="ChEBI" id="CHEBI:15377"/>
        <dbReference type="ChEBI" id="CHEBI:15378"/>
        <dbReference type="ChEBI" id="CHEBI:30616"/>
        <dbReference type="ChEBI" id="CHEBI:43474"/>
        <dbReference type="ChEBI" id="CHEBI:456216"/>
        <dbReference type="EC" id="5.6.2.4"/>
    </reaction>
</comment>
<evidence type="ECO:0000256" key="3">
    <source>
        <dbReference type="ARBA" id="ARBA00022741"/>
    </source>
</evidence>
<feature type="region of interest" description="Disordered" evidence="16">
    <location>
        <begin position="773"/>
        <end position="808"/>
    </location>
</feature>
<dbReference type="PANTHER" id="PTHR11070">
    <property type="entry name" value="UVRD / RECB / PCRA DNA HELICASE FAMILY MEMBER"/>
    <property type="match status" value="1"/>
</dbReference>
<evidence type="ECO:0000256" key="16">
    <source>
        <dbReference type="SAM" id="MobiDB-lite"/>
    </source>
</evidence>
<dbReference type="InterPro" id="IPR038726">
    <property type="entry name" value="PDDEXK_AddAB-type"/>
</dbReference>
<protein>
    <recommendedName>
        <fullName evidence="13">DNA 3'-5' helicase</fullName>
        <ecNumber evidence="13">5.6.2.4</ecNumber>
    </recommendedName>
</protein>
<evidence type="ECO:0000256" key="11">
    <source>
        <dbReference type="ARBA" id="ARBA00023235"/>
    </source>
</evidence>
<dbReference type="PROSITE" id="PS51198">
    <property type="entry name" value="UVRD_HELICASE_ATP_BIND"/>
    <property type="match status" value="1"/>
</dbReference>
<dbReference type="Gene3D" id="3.40.50.300">
    <property type="entry name" value="P-loop containing nucleotide triphosphate hydrolases"/>
    <property type="match status" value="2"/>
</dbReference>
<name>A0ABS9HGN4_9CORY</name>
<dbReference type="PANTHER" id="PTHR11070:SF59">
    <property type="entry name" value="DNA 3'-5' HELICASE"/>
    <property type="match status" value="1"/>
</dbReference>
<feature type="domain" description="UvrD-like helicase C-terminal" evidence="18">
    <location>
        <begin position="346"/>
        <end position="666"/>
    </location>
</feature>
<evidence type="ECO:0000256" key="4">
    <source>
        <dbReference type="ARBA" id="ARBA00022763"/>
    </source>
</evidence>
<dbReference type="Proteomes" id="UP001200604">
    <property type="component" value="Unassembled WGS sequence"/>
</dbReference>
<comment type="catalytic activity">
    <reaction evidence="12">
        <text>Couples ATP hydrolysis with the unwinding of duplex DNA by translocating in the 3'-5' direction.</text>
        <dbReference type="EC" id="5.6.2.4"/>
    </reaction>
</comment>
<dbReference type="InterPro" id="IPR013986">
    <property type="entry name" value="DExx_box_DNA_helicase_dom_sf"/>
</dbReference>
<evidence type="ECO:0000313" key="20">
    <source>
        <dbReference type="Proteomes" id="UP001200604"/>
    </source>
</evidence>
<evidence type="ECO:0000256" key="9">
    <source>
        <dbReference type="ARBA" id="ARBA00023125"/>
    </source>
</evidence>
<keyword evidence="20" id="KW-1185">Reference proteome</keyword>
<dbReference type="Gene3D" id="3.90.320.10">
    <property type="match status" value="1"/>
</dbReference>
<dbReference type="Pfam" id="PF00580">
    <property type="entry name" value="UvrD-helicase"/>
    <property type="match status" value="1"/>
</dbReference>
<dbReference type="InterPro" id="IPR014016">
    <property type="entry name" value="UvrD-like_ATP-bd"/>
</dbReference>
<evidence type="ECO:0000256" key="7">
    <source>
        <dbReference type="ARBA" id="ARBA00022839"/>
    </source>
</evidence>
<dbReference type="EMBL" id="JAKJKU010000001">
    <property type="protein sequence ID" value="MCF6773012.1"/>
    <property type="molecule type" value="Genomic_DNA"/>
</dbReference>
<dbReference type="InterPro" id="IPR027417">
    <property type="entry name" value="P-loop_NTPase"/>
</dbReference>
<evidence type="ECO:0000256" key="13">
    <source>
        <dbReference type="ARBA" id="ARBA00034808"/>
    </source>
</evidence>
<evidence type="ECO:0000256" key="12">
    <source>
        <dbReference type="ARBA" id="ARBA00034617"/>
    </source>
</evidence>
<reference evidence="19 20" key="1">
    <citation type="submission" date="2022-01" db="EMBL/GenBank/DDBJ databases">
        <title>Identification and Characterization of Corynebacterium sp.</title>
        <authorList>
            <person name="Luo Q."/>
            <person name="Qu P."/>
            <person name="Chen Q."/>
        </authorList>
    </citation>
    <scope>NUCLEOTIDE SEQUENCE [LARGE SCALE GENOMIC DNA]</scope>
    <source>
        <strain evidence="19 20">MC-12</strain>
    </source>
</reference>
<keyword evidence="9" id="KW-0238">DNA-binding</keyword>
<feature type="domain" description="UvrD-like helicase ATP-binding" evidence="17">
    <location>
        <begin position="28"/>
        <end position="329"/>
    </location>
</feature>
<dbReference type="Pfam" id="PF13361">
    <property type="entry name" value="UvrD_C"/>
    <property type="match status" value="1"/>
</dbReference>
<evidence type="ECO:0000256" key="15">
    <source>
        <dbReference type="PROSITE-ProRule" id="PRU00560"/>
    </source>
</evidence>
<dbReference type="PROSITE" id="PS51217">
    <property type="entry name" value="UVRD_HELICASE_CTER"/>
    <property type="match status" value="1"/>
</dbReference>
<keyword evidence="2" id="KW-0540">Nuclease</keyword>
<dbReference type="Gene3D" id="1.10.486.10">
    <property type="entry name" value="PCRA, domain 4"/>
    <property type="match status" value="1"/>
</dbReference>
<evidence type="ECO:0000256" key="2">
    <source>
        <dbReference type="ARBA" id="ARBA00022722"/>
    </source>
</evidence>
<evidence type="ECO:0000256" key="5">
    <source>
        <dbReference type="ARBA" id="ARBA00022801"/>
    </source>
</evidence>
<feature type="compositionally biased region" description="Low complexity" evidence="16">
    <location>
        <begin position="1070"/>
        <end position="1080"/>
    </location>
</feature>
<evidence type="ECO:0000313" key="19">
    <source>
        <dbReference type="EMBL" id="MCF6773012.1"/>
    </source>
</evidence>
<evidence type="ECO:0000256" key="8">
    <source>
        <dbReference type="ARBA" id="ARBA00022840"/>
    </source>
</evidence>
<dbReference type="GO" id="GO:0004386">
    <property type="term" value="F:helicase activity"/>
    <property type="evidence" value="ECO:0007669"/>
    <property type="project" value="UniProtKB-KW"/>
</dbReference>
<dbReference type="RefSeq" id="WP_046202643.1">
    <property type="nucleotide sequence ID" value="NZ_JAGSNY010000001.1"/>
</dbReference>
<gene>
    <name evidence="19" type="ORF">L3H44_01065</name>
</gene>
<dbReference type="InterPro" id="IPR014017">
    <property type="entry name" value="DNA_helicase_UvrD-like_C"/>
</dbReference>
<dbReference type="GeneID" id="92726354"/>
<organism evidence="19 20">
    <name type="scientific">Corynebacterium parakroppenstedtii</name>
    <dbReference type="NCBI Taxonomy" id="2828363"/>
    <lineage>
        <taxon>Bacteria</taxon>
        <taxon>Bacillati</taxon>
        <taxon>Actinomycetota</taxon>
        <taxon>Actinomycetes</taxon>
        <taxon>Mycobacteriales</taxon>
        <taxon>Corynebacteriaceae</taxon>
        <taxon>Corynebacterium</taxon>
    </lineage>
</organism>
<evidence type="ECO:0000256" key="6">
    <source>
        <dbReference type="ARBA" id="ARBA00022806"/>
    </source>
</evidence>
<keyword evidence="7" id="KW-0269">Exonuclease</keyword>
<dbReference type="EC" id="5.6.2.4" evidence="13"/>
<keyword evidence="11" id="KW-0413">Isomerase</keyword>
<keyword evidence="4" id="KW-0227">DNA damage</keyword>
<proteinExistence type="inferred from homology"/>
<keyword evidence="3 15" id="KW-0547">Nucleotide-binding</keyword>
<keyword evidence="10" id="KW-0234">DNA repair</keyword>
<evidence type="ECO:0000259" key="17">
    <source>
        <dbReference type="PROSITE" id="PS51198"/>
    </source>
</evidence>
<dbReference type="InterPro" id="IPR011604">
    <property type="entry name" value="PDDEXK-like_dom_sf"/>
</dbReference>
<feature type="region of interest" description="Disordered" evidence="16">
    <location>
        <begin position="1061"/>
        <end position="1085"/>
    </location>
</feature>
<evidence type="ECO:0000256" key="1">
    <source>
        <dbReference type="ARBA" id="ARBA00009922"/>
    </source>
</evidence>
<accession>A0ABS9HGN4</accession>
<feature type="binding site" evidence="15">
    <location>
        <begin position="49"/>
        <end position="56"/>
    </location>
    <ligand>
        <name>ATP</name>
        <dbReference type="ChEBI" id="CHEBI:30616"/>
    </ligand>
</feature>
<comment type="similarity">
    <text evidence="1">Belongs to the helicase family. UvrD subfamily.</text>
</comment>